<evidence type="ECO:0000313" key="4">
    <source>
        <dbReference type="EMBL" id="CAF3752380.1"/>
    </source>
</evidence>
<dbReference type="Proteomes" id="UP000663829">
    <property type="component" value="Unassembled WGS sequence"/>
</dbReference>
<dbReference type="EMBL" id="CAJNOQ010025543">
    <property type="protein sequence ID" value="CAF1538297.1"/>
    <property type="molecule type" value="Genomic_DNA"/>
</dbReference>
<gene>
    <name evidence="3" type="ORF">GPM918_LOCUS38473</name>
    <name evidence="2" type="ORF">OVA965_LOCUS13627</name>
    <name evidence="5" type="ORF">SRO942_LOCUS39298</name>
    <name evidence="4" type="ORF">TMI583_LOCUS13628</name>
</gene>
<reference evidence="3" key="1">
    <citation type="submission" date="2021-02" db="EMBL/GenBank/DDBJ databases">
        <authorList>
            <person name="Nowell W R."/>
        </authorList>
    </citation>
    <scope>NUCLEOTIDE SEQUENCE</scope>
</reference>
<evidence type="ECO:0000313" key="6">
    <source>
        <dbReference type="Proteomes" id="UP000663829"/>
    </source>
</evidence>
<evidence type="ECO:0000256" key="1">
    <source>
        <dbReference type="SAM" id="MobiDB-lite"/>
    </source>
</evidence>
<keyword evidence="6" id="KW-1185">Reference proteome</keyword>
<sequence length="91" mass="9738">MDVKNTINNSDSASRNPSKSTDEQQQTVAMASARQAVTTISLNMSNNQDALLHTAQLSSVTTMSTISLEKGTRRGRGTRSYGRRGSSESTG</sequence>
<evidence type="ECO:0000313" key="2">
    <source>
        <dbReference type="EMBL" id="CAF0981812.1"/>
    </source>
</evidence>
<dbReference type="AlphaFoldDB" id="A0A815VQR9"/>
<dbReference type="EMBL" id="CAJOBA010005714">
    <property type="protein sequence ID" value="CAF3752380.1"/>
    <property type="molecule type" value="Genomic_DNA"/>
</dbReference>
<name>A0A815VQR9_9BILA</name>
<dbReference type="Proteomes" id="UP000681722">
    <property type="component" value="Unassembled WGS sequence"/>
</dbReference>
<feature type="compositionally biased region" description="Low complexity" evidence="1">
    <location>
        <begin position="78"/>
        <end position="91"/>
    </location>
</feature>
<evidence type="ECO:0000313" key="5">
    <source>
        <dbReference type="EMBL" id="CAF4398316.1"/>
    </source>
</evidence>
<dbReference type="Proteomes" id="UP000682733">
    <property type="component" value="Unassembled WGS sequence"/>
</dbReference>
<evidence type="ECO:0000313" key="3">
    <source>
        <dbReference type="EMBL" id="CAF1538297.1"/>
    </source>
</evidence>
<feature type="region of interest" description="Disordered" evidence="1">
    <location>
        <begin position="61"/>
        <end position="91"/>
    </location>
</feature>
<comment type="caution">
    <text evidence="3">The sequence shown here is derived from an EMBL/GenBank/DDBJ whole genome shotgun (WGS) entry which is preliminary data.</text>
</comment>
<organism evidence="3 6">
    <name type="scientific">Didymodactylos carnosus</name>
    <dbReference type="NCBI Taxonomy" id="1234261"/>
    <lineage>
        <taxon>Eukaryota</taxon>
        <taxon>Metazoa</taxon>
        <taxon>Spiralia</taxon>
        <taxon>Gnathifera</taxon>
        <taxon>Rotifera</taxon>
        <taxon>Eurotatoria</taxon>
        <taxon>Bdelloidea</taxon>
        <taxon>Philodinida</taxon>
        <taxon>Philodinidae</taxon>
        <taxon>Didymodactylos</taxon>
    </lineage>
</organism>
<accession>A0A815VQR9</accession>
<dbReference type="EMBL" id="CAJOBC010091161">
    <property type="protein sequence ID" value="CAF4398316.1"/>
    <property type="molecule type" value="Genomic_DNA"/>
</dbReference>
<dbReference type="EMBL" id="CAJNOK010005709">
    <property type="protein sequence ID" value="CAF0981812.1"/>
    <property type="molecule type" value="Genomic_DNA"/>
</dbReference>
<dbReference type="Proteomes" id="UP000677228">
    <property type="component" value="Unassembled WGS sequence"/>
</dbReference>
<protein>
    <submittedName>
        <fullName evidence="3">Uncharacterized protein</fullName>
    </submittedName>
</protein>
<proteinExistence type="predicted"/>
<feature type="region of interest" description="Disordered" evidence="1">
    <location>
        <begin position="1"/>
        <end position="32"/>
    </location>
</feature>